<dbReference type="GO" id="GO:0000981">
    <property type="term" value="F:DNA-binding transcription factor activity, RNA polymerase II-specific"/>
    <property type="evidence" value="ECO:0007669"/>
    <property type="project" value="InterPro"/>
</dbReference>
<dbReference type="InterPro" id="IPR001356">
    <property type="entry name" value="HD"/>
</dbReference>
<reference evidence="13" key="2">
    <citation type="submission" date="2025-08" db="UniProtKB">
        <authorList>
            <consortium name="Ensembl"/>
        </authorList>
    </citation>
    <scope>IDENTIFICATION</scope>
</reference>
<keyword evidence="4" id="KW-0805">Transcription regulation</keyword>
<feature type="region of interest" description="Disordered" evidence="11">
    <location>
        <begin position="174"/>
        <end position="244"/>
    </location>
</feature>
<comment type="similarity">
    <text evidence="2">Belongs to the Abd-B homeobox family.</text>
</comment>
<feature type="compositionally biased region" description="Polar residues" evidence="11">
    <location>
        <begin position="177"/>
        <end position="198"/>
    </location>
</feature>
<evidence type="ECO:0000256" key="5">
    <source>
        <dbReference type="ARBA" id="ARBA00023125"/>
    </source>
</evidence>
<evidence type="ECO:0000256" key="1">
    <source>
        <dbReference type="ARBA" id="ARBA00003263"/>
    </source>
</evidence>
<keyword evidence="5 9" id="KW-0238">DNA-binding</keyword>
<evidence type="ECO:0000313" key="13">
    <source>
        <dbReference type="Ensembl" id="ENSGACP00000046829.1"/>
    </source>
</evidence>
<keyword evidence="6 9" id="KW-0371">Homeobox</keyword>
<evidence type="ECO:0000256" key="9">
    <source>
        <dbReference type="PROSITE-ProRule" id="PRU00108"/>
    </source>
</evidence>
<comment type="function">
    <text evidence="1">Sequence-specific transcription factor which is part of a developmental regulatory system that provides cells with specific positional identities on the anterior-posterior axis.</text>
</comment>
<dbReference type="InterPro" id="IPR009057">
    <property type="entry name" value="Homeodomain-like_sf"/>
</dbReference>
<evidence type="ECO:0000256" key="8">
    <source>
        <dbReference type="ARBA" id="ARBA00023242"/>
    </source>
</evidence>
<dbReference type="KEGG" id="gat:120820686"/>
<dbReference type="GeneTree" id="ENSGT00940000160009"/>
<reference evidence="13 14" key="1">
    <citation type="journal article" date="2021" name="G3 (Bethesda)">
        <title>Improved contiguity of the threespine stickleback genome using long-read sequencing.</title>
        <authorList>
            <person name="Nath S."/>
            <person name="Shaw D.E."/>
            <person name="White M.A."/>
        </authorList>
    </citation>
    <scope>NUCLEOTIDE SEQUENCE [LARGE SCALE GENOMIC DNA]</scope>
    <source>
        <strain evidence="13 14">Lake Benthic</strain>
    </source>
</reference>
<dbReference type="Pfam" id="PF00046">
    <property type="entry name" value="Homeodomain"/>
    <property type="match status" value="1"/>
</dbReference>
<dbReference type="RefSeq" id="XP_040034677.1">
    <property type="nucleotide sequence ID" value="XM_040178743.1"/>
</dbReference>
<proteinExistence type="inferred from homology"/>
<dbReference type="PROSITE" id="PS00027">
    <property type="entry name" value="HOMEOBOX_1"/>
    <property type="match status" value="1"/>
</dbReference>
<evidence type="ECO:0000256" key="4">
    <source>
        <dbReference type="ARBA" id="ARBA00023015"/>
    </source>
</evidence>
<dbReference type="SUPFAM" id="SSF46689">
    <property type="entry name" value="Homeodomain-like"/>
    <property type="match status" value="1"/>
</dbReference>
<dbReference type="CDD" id="cd00086">
    <property type="entry name" value="homeodomain"/>
    <property type="match status" value="1"/>
</dbReference>
<reference evidence="13" key="3">
    <citation type="submission" date="2025-09" db="UniProtKB">
        <authorList>
            <consortium name="Ensembl"/>
        </authorList>
    </citation>
    <scope>IDENTIFICATION</scope>
</reference>
<evidence type="ECO:0000256" key="6">
    <source>
        <dbReference type="ARBA" id="ARBA00023155"/>
    </source>
</evidence>
<sequence>MYLPSCTYPPNSDLGPIAPPFLTENGAALPDRSAASAGRFSDYRGCCHPEPRQRYPPPWEWSLHPAGRPITSPPPPARVSFPGDAVHHEHRESRCSADTTPDTGQDYVYGGVVYGPSGPGYHAPAFAGGPRISPGGYPAFNRGPELRFPAGLNGVLPPVFDRFFERADERVKARASTAGSQRQTEANRAQRASCQPGESSKVRAGPQSPRAGKEDEEDAPSSSGSGGDSSPAERRARRKKRCPYSKQQIRELEREFLFNIYINKGRRLQLSSRVCLTERQVKIWFQNRRIKEKKLKSESLLYHTRYRMF</sequence>
<evidence type="ECO:0000256" key="3">
    <source>
        <dbReference type="ARBA" id="ARBA00022473"/>
    </source>
</evidence>
<dbReference type="InterPro" id="IPR020479">
    <property type="entry name" value="HD_metazoa"/>
</dbReference>
<dbReference type="Ensembl" id="ENSGACT00000034704.1">
    <property type="protein sequence ID" value="ENSGACP00000046829.1"/>
    <property type="gene ID" value="ENSGACG00000023678.1"/>
</dbReference>
<evidence type="ECO:0000256" key="10">
    <source>
        <dbReference type="RuleBase" id="RU000682"/>
    </source>
</evidence>
<dbReference type="AlphaFoldDB" id="A0AAQ4Q6I8"/>
<dbReference type="PROSITE" id="PS50071">
    <property type="entry name" value="HOMEOBOX_2"/>
    <property type="match status" value="1"/>
</dbReference>
<organism evidence="13 14">
    <name type="scientific">Gasterosteus aculeatus aculeatus</name>
    <name type="common">three-spined stickleback</name>
    <dbReference type="NCBI Taxonomy" id="481459"/>
    <lineage>
        <taxon>Eukaryota</taxon>
        <taxon>Metazoa</taxon>
        <taxon>Chordata</taxon>
        <taxon>Craniata</taxon>
        <taxon>Vertebrata</taxon>
        <taxon>Euteleostomi</taxon>
        <taxon>Actinopterygii</taxon>
        <taxon>Neopterygii</taxon>
        <taxon>Teleostei</taxon>
        <taxon>Neoteleostei</taxon>
        <taxon>Acanthomorphata</taxon>
        <taxon>Eupercaria</taxon>
        <taxon>Perciformes</taxon>
        <taxon>Cottioidei</taxon>
        <taxon>Gasterosteales</taxon>
        <taxon>Gasterosteidae</taxon>
        <taxon>Gasterosteus</taxon>
    </lineage>
</organism>
<accession>A0AAQ4Q6I8</accession>
<evidence type="ECO:0000259" key="12">
    <source>
        <dbReference type="PROSITE" id="PS50071"/>
    </source>
</evidence>
<dbReference type="GO" id="GO:0000978">
    <property type="term" value="F:RNA polymerase II cis-regulatory region sequence-specific DNA binding"/>
    <property type="evidence" value="ECO:0007669"/>
    <property type="project" value="TreeGrafter"/>
</dbReference>
<dbReference type="GO" id="GO:0005634">
    <property type="term" value="C:nucleus"/>
    <property type="evidence" value="ECO:0007669"/>
    <property type="project" value="UniProtKB-SubCell"/>
</dbReference>
<evidence type="ECO:0000256" key="7">
    <source>
        <dbReference type="ARBA" id="ARBA00023163"/>
    </source>
</evidence>
<feature type="DNA-binding region" description="Homeobox" evidence="9">
    <location>
        <begin position="237"/>
        <end position="296"/>
    </location>
</feature>
<keyword evidence="7" id="KW-0804">Transcription</keyword>
<dbReference type="PRINTS" id="PR00024">
    <property type="entry name" value="HOMEOBOX"/>
</dbReference>
<evidence type="ECO:0000256" key="11">
    <source>
        <dbReference type="SAM" id="MobiDB-lite"/>
    </source>
</evidence>
<dbReference type="GeneID" id="120820686"/>
<comment type="subcellular location">
    <subcellularLocation>
        <location evidence="9 10">Nucleus</location>
    </subcellularLocation>
</comment>
<evidence type="ECO:0000313" key="14">
    <source>
        <dbReference type="Proteomes" id="UP000007635"/>
    </source>
</evidence>
<protein>
    <recommendedName>
        <fullName evidence="12">Homeobox domain-containing protein</fullName>
    </recommendedName>
</protein>
<evidence type="ECO:0000256" key="2">
    <source>
        <dbReference type="ARBA" id="ARBA00006317"/>
    </source>
</evidence>
<dbReference type="PANTHER" id="PTHR46092">
    <property type="entry name" value="HOMEOBOX PROTEIN HOX-A11-RELATED"/>
    <property type="match status" value="1"/>
</dbReference>
<keyword evidence="8 9" id="KW-0539">Nucleus</keyword>
<dbReference type="Proteomes" id="UP000007635">
    <property type="component" value="Chromosome VI"/>
</dbReference>
<name>A0AAQ4Q6I8_GASAC</name>
<dbReference type="SMART" id="SM00389">
    <property type="entry name" value="HOX"/>
    <property type="match status" value="1"/>
</dbReference>
<dbReference type="InterPro" id="IPR017970">
    <property type="entry name" value="Homeobox_CS"/>
</dbReference>
<keyword evidence="14" id="KW-1185">Reference proteome</keyword>
<feature type="domain" description="Homeobox" evidence="12">
    <location>
        <begin position="235"/>
        <end position="295"/>
    </location>
</feature>
<keyword evidence="3" id="KW-0217">Developmental protein</keyword>
<dbReference type="Gene3D" id="1.10.10.60">
    <property type="entry name" value="Homeodomain-like"/>
    <property type="match status" value="1"/>
</dbReference>